<dbReference type="Proteomes" id="UP000199558">
    <property type="component" value="Unassembled WGS sequence"/>
</dbReference>
<evidence type="ECO:0000313" key="2">
    <source>
        <dbReference type="Proteomes" id="UP000199558"/>
    </source>
</evidence>
<reference evidence="2" key="1">
    <citation type="submission" date="2016-06" db="EMBL/GenBank/DDBJ databases">
        <authorList>
            <person name="Varghese N."/>
            <person name="Submissions Spin"/>
        </authorList>
    </citation>
    <scope>NUCLEOTIDE SEQUENCE [LARGE SCALE GENOMIC DNA]</scope>
    <source>
        <strain evidence="2">DSM 45794</strain>
    </source>
</reference>
<dbReference type="PROSITE" id="PS51318">
    <property type="entry name" value="TAT"/>
    <property type="match status" value="1"/>
</dbReference>
<name>A0A1A9BFQ9_9ACTN</name>
<organism evidence="1 2">
    <name type="scientific">Micromonospora sediminicola</name>
    <dbReference type="NCBI Taxonomy" id="946078"/>
    <lineage>
        <taxon>Bacteria</taxon>
        <taxon>Bacillati</taxon>
        <taxon>Actinomycetota</taxon>
        <taxon>Actinomycetes</taxon>
        <taxon>Micromonosporales</taxon>
        <taxon>Micromonosporaceae</taxon>
        <taxon>Micromonospora</taxon>
    </lineage>
</organism>
<dbReference type="STRING" id="946078.GA0070622_4994"/>
<dbReference type="InterPro" id="IPR017853">
    <property type="entry name" value="GH"/>
</dbReference>
<protein>
    <recommendedName>
        <fullName evidence="3">Tat (Twin-arginine translocation) pathway signal sequence</fullName>
    </recommendedName>
</protein>
<dbReference type="SUPFAM" id="SSF51445">
    <property type="entry name" value="(Trans)glycosidases"/>
    <property type="match status" value="1"/>
</dbReference>
<evidence type="ECO:0008006" key="3">
    <source>
        <dbReference type="Google" id="ProtNLM"/>
    </source>
</evidence>
<dbReference type="AlphaFoldDB" id="A0A1A9BFQ9"/>
<sequence>MTDRTTTAPADATGMSRRRFLGGVGASAAALSAGGVLGAATPASAAYYMKWGAVVSPGSATNNIDFARKVDLLRRMRPQTARISMFWGDPNRRQFSDGQLDALRGTGLTEMIIQSSEDPDPGLARRQLDLLLPYVDAHPDTLFVWEIGNEPDWHQPDNPWLARWNRLATIRDNKPAQDRGNLLWAINMPAGRWNGDGSGFTFGSSGRWFDAFVRDTGDGLGALLTGPYRPDVATVHCYSSSYLTRGADGGGERNPYKMIDYVRGWNPGISMKITEAGIDGAKSDRGYRYVNFGSSVANETSGQVDSVCFYGLPPAEREYGIWEAEASQIGTHP</sequence>
<dbReference type="OrthoDB" id="3331034at2"/>
<evidence type="ECO:0000313" key="1">
    <source>
        <dbReference type="EMBL" id="SBT67911.1"/>
    </source>
</evidence>
<accession>A0A1A9BFQ9</accession>
<keyword evidence="2" id="KW-1185">Reference proteome</keyword>
<gene>
    <name evidence="1" type="ORF">GA0070622_4994</name>
</gene>
<dbReference type="InterPro" id="IPR006311">
    <property type="entry name" value="TAT_signal"/>
</dbReference>
<dbReference type="EMBL" id="FLRH01000004">
    <property type="protein sequence ID" value="SBT67911.1"/>
    <property type="molecule type" value="Genomic_DNA"/>
</dbReference>
<proteinExistence type="predicted"/>
<dbReference type="RefSeq" id="WP_091579201.1">
    <property type="nucleotide sequence ID" value="NZ_FLRH01000004.1"/>
</dbReference>